<proteinExistence type="inferred from homology"/>
<dbReference type="PANTHER" id="PTHR45624:SF4">
    <property type="entry name" value="CONGESTED-LIKE TRACHEA PROTEIN-RELATED"/>
    <property type="match status" value="1"/>
</dbReference>
<keyword evidence="4 9" id="KW-0812">Transmembrane</keyword>
<keyword evidence="6 11" id="KW-1133">Transmembrane helix</keyword>
<feature type="domain" description="FAS1" evidence="13">
    <location>
        <begin position="213"/>
        <end position="346"/>
    </location>
</feature>
<dbReference type="InterPro" id="IPR018108">
    <property type="entry name" value="MCP_transmembrane"/>
</dbReference>
<feature type="chain" id="PRO_5022838193" description="FAS1 domain-containing protein" evidence="12">
    <location>
        <begin position="18"/>
        <end position="1830"/>
    </location>
</feature>
<dbReference type="PROSITE" id="PS50920">
    <property type="entry name" value="SOLCAR"/>
    <property type="match status" value="3"/>
</dbReference>
<evidence type="ECO:0000256" key="5">
    <source>
        <dbReference type="ARBA" id="ARBA00022737"/>
    </source>
</evidence>
<evidence type="ECO:0000313" key="15">
    <source>
        <dbReference type="Proteomes" id="UP000305948"/>
    </source>
</evidence>
<keyword evidence="3" id="KW-0813">Transport</keyword>
<evidence type="ECO:0000256" key="7">
    <source>
        <dbReference type="ARBA" id="ARBA00023128"/>
    </source>
</evidence>
<dbReference type="EMBL" id="ML213503">
    <property type="protein sequence ID" value="TFK56948.1"/>
    <property type="molecule type" value="Genomic_DNA"/>
</dbReference>
<dbReference type="OrthoDB" id="14252at2759"/>
<dbReference type="PROSITE" id="PS50213">
    <property type="entry name" value="FAS1"/>
    <property type="match status" value="4"/>
</dbReference>
<dbReference type="Gene3D" id="2.30.180.10">
    <property type="entry name" value="FAS1 domain"/>
    <property type="match status" value="5"/>
</dbReference>
<dbReference type="Gene3D" id="1.50.40.10">
    <property type="entry name" value="Mitochondrial carrier domain"/>
    <property type="match status" value="1"/>
</dbReference>
<protein>
    <recommendedName>
        <fullName evidence="13">FAS1 domain-containing protein</fullName>
    </recommendedName>
</protein>
<organism evidence="14 15">
    <name type="scientific">Heliocybe sulcata</name>
    <dbReference type="NCBI Taxonomy" id="5364"/>
    <lineage>
        <taxon>Eukaryota</taxon>
        <taxon>Fungi</taxon>
        <taxon>Dikarya</taxon>
        <taxon>Basidiomycota</taxon>
        <taxon>Agaricomycotina</taxon>
        <taxon>Agaricomycetes</taxon>
        <taxon>Gloeophyllales</taxon>
        <taxon>Gloeophyllaceae</taxon>
        <taxon>Heliocybe</taxon>
    </lineage>
</organism>
<dbReference type="SUPFAM" id="SSF103506">
    <property type="entry name" value="Mitochondrial carrier"/>
    <property type="match status" value="1"/>
</dbReference>
<evidence type="ECO:0000259" key="13">
    <source>
        <dbReference type="PROSITE" id="PS50213"/>
    </source>
</evidence>
<evidence type="ECO:0000256" key="11">
    <source>
        <dbReference type="SAM" id="Phobius"/>
    </source>
</evidence>
<evidence type="ECO:0000256" key="3">
    <source>
        <dbReference type="ARBA" id="ARBA00022448"/>
    </source>
</evidence>
<feature type="domain" description="FAS1" evidence="13">
    <location>
        <begin position="504"/>
        <end position="647"/>
    </location>
</feature>
<feature type="transmembrane region" description="Helical" evidence="11">
    <location>
        <begin position="844"/>
        <end position="869"/>
    </location>
</feature>
<feature type="region of interest" description="Disordered" evidence="10">
    <location>
        <begin position="1608"/>
        <end position="1660"/>
    </location>
</feature>
<dbReference type="Pfam" id="PF02469">
    <property type="entry name" value="Fasciclin"/>
    <property type="match status" value="4"/>
</dbReference>
<keyword evidence="8 9" id="KW-0472">Membrane</keyword>
<dbReference type="InterPro" id="IPR023395">
    <property type="entry name" value="MCP_dom_sf"/>
</dbReference>
<comment type="similarity">
    <text evidence="2">Belongs to the mitochondrial carrier (TC 2.A.29) family.</text>
</comment>
<name>A0A5C3NLC3_9AGAM</name>
<feature type="repeat" description="Solcar" evidence="9">
    <location>
        <begin position="1153"/>
        <end position="1238"/>
    </location>
</feature>
<feature type="transmembrane region" description="Helical" evidence="11">
    <location>
        <begin position="1011"/>
        <end position="1034"/>
    </location>
</feature>
<keyword evidence="5" id="KW-0677">Repeat</keyword>
<evidence type="ECO:0000256" key="10">
    <source>
        <dbReference type="SAM" id="MobiDB-lite"/>
    </source>
</evidence>
<dbReference type="GO" id="GO:0031966">
    <property type="term" value="C:mitochondrial membrane"/>
    <property type="evidence" value="ECO:0007669"/>
    <property type="project" value="UniProtKB-SubCell"/>
</dbReference>
<evidence type="ECO:0000256" key="6">
    <source>
        <dbReference type="ARBA" id="ARBA00022989"/>
    </source>
</evidence>
<feature type="repeat" description="Solcar" evidence="9">
    <location>
        <begin position="960"/>
        <end position="1040"/>
    </location>
</feature>
<sequence>MRLVSFCVYAWLPLVWASQTSWSTPPTIQSTTLVDTLSNDTDYTSLLRLLQRARLIPTLNKLNGSTLFAPTNEAIKRRVSTNVLWQAALEDDIFESYRDNRQEKLRQELFYHLLNYSVTELPTTPDPEVHQTLLFPRKIEDGPGHEPPPSPPWMPIPGGTLGGEPQRLRVASRDGGAWVGVDAFGRGGAEIVKGRVDAGNGVLLGVGDVLQVPPDLSAVVSQHPSLSYFTKILTPAIAGYLNSSSELTLFLPVDSAWEALDPIERLYLESEFATDDLYRILEMHAAAGKGVMWSNNFEPAINLTTLDGSKLEIVVSPEKTMISDATLVEPDIYASNGVLHTVSSLLVTPGALRLTPEKYLLALNCTSFVSLLHSVNLTTLINDTDTQYTILAPRDDVIGLFGDDDLPERGSEELKKLLEYHFIPGKWSPSKLKDGMLLETALVEPGLDGGRQVLGIEVSDDGKKDGKKDGEDRTVRFGGAGVIGDKIEVNNTLIYFVSRPLVPPVDPLQTALPKVDLSTFLAAVFATSLADALKTIPRTTFLIPHNSAFKRLGELVSAHLLSSSARSDLEHVIQHHVLDSVEYAASLQNGSQRTFATLEGSDVHLERSKNGSVLVSASGGWAGMLSELYPQNALTSTGVIHEISDIMIPRSVNLTVGKLVKAAKGSTMTSMVVKAGMDWILNGTSPPEGSPWADLDLSGASWTLLCPTDDSFKQYNLTALYADENRLRAIVSQHLIPTSSSPSSPSLMFDVLNNNRPLTLEDSATYSTLLSPNSAYGDIAVREMQGDRGTEYVLGIKGARGTNGEADWARVLSWGRSTTVGGTGGVVQIDRLLIPYQPPWWIEYGAPVAVGIVGVALMCVFFWGVNVFWRRDTTEATYEPVGGFGQPIRSSDLVTVIDTKSRAIATLARTRSDDALTLPDLELSAFRLILGSSHSCRPTILFTMSSDVATTEEAAKTVVADNIKSLVSGGVGGVCHPFDLTKTRLQTAPAGTYTGALDVVRKTLARDGAVGMYRGIVPPLLGVTPIFAVSFWAYDASKKLVLAVTPNRTDKTLSTAELATAGFLSAIPTTLVTAPVERAKVVLQVQGQGKSGTQYKGVTDVMLGLYKEGGIRSIFRGSVATVARDGPGSAAYFAAYEVTKKALTPAGASPSELNLGAVITAGGMAGVAMWAIAIPPDVIKSRLQSAPTGTYSGFMDCIRKTIAADGIAALWKGFAPAMARAFPANAATFLGVEIARNPRFFEKWSTAQRCWAASWRDIPDEIREDVEAVFDTSARLPGDWVNPDSAAYGCLETFMSPELLRFLRTAHQDRPELFSDAVDATACRDILTQIQAIFTAWKSLTTNLDEANKEPWSEADYVANVHNTCRATAVGETSYRVQTTLSLPQPLSQLVTNRTVRIVNSTTIVPDNLIFLPKRLSRNLSSGLSSPFSRLKRDAAVQAISDTSSPERSFIFQATPCAQIPQTEGFEFVSSVSEDKKTTKEGGEEAYRQNRMAATSVIRHLAALGVEPLPIFGLVWENGTVRAHVDWYSSENGERAILSAPYRKADAADENVPHKWQLAAPGDMIEVFLLLRNIDAWTVDGFYQRVKEGVTRMADGVCGGTAGFEPWRRAGDLVPTPLPPPSPKKLRSRRRKSRTSTGTASSGMLSSAGAHRMTVVRQDVVQETVRSDGRTRRTQRLSLESVEVEEVEVVPVPDARAAGKGKARATTSAASESRARSKAKAVMDKVVLPTVEEVAPKRVTRGKTPARSNAAGPSRQAESSTAAKKKSTIEIFRESGPSGGSPVPEQGRTRLKLSTSWKEKENKTRLASALAAEKAAAAKAELRRSPRKRE</sequence>
<dbReference type="PANTHER" id="PTHR45624">
    <property type="entry name" value="MITOCHONDRIAL BASIC AMINO ACIDS TRANSPORTER-RELATED"/>
    <property type="match status" value="1"/>
</dbReference>
<dbReference type="InterPro" id="IPR050567">
    <property type="entry name" value="Mitochondrial_Carrier"/>
</dbReference>
<reference evidence="14 15" key="1">
    <citation type="journal article" date="2019" name="Nat. Ecol. Evol.">
        <title>Megaphylogeny resolves global patterns of mushroom evolution.</title>
        <authorList>
            <person name="Varga T."/>
            <person name="Krizsan K."/>
            <person name="Foldi C."/>
            <person name="Dima B."/>
            <person name="Sanchez-Garcia M."/>
            <person name="Sanchez-Ramirez S."/>
            <person name="Szollosi G.J."/>
            <person name="Szarkandi J.G."/>
            <person name="Papp V."/>
            <person name="Albert L."/>
            <person name="Andreopoulos W."/>
            <person name="Angelini C."/>
            <person name="Antonin V."/>
            <person name="Barry K.W."/>
            <person name="Bougher N.L."/>
            <person name="Buchanan P."/>
            <person name="Buyck B."/>
            <person name="Bense V."/>
            <person name="Catcheside P."/>
            <person name="Chovatia M."/>
            <person name="Cooper J."/>
            <person name="Damon W."/>
            <person name="Desjardin D."/>
            <person name="Finy P."/>
            <person name="Geml J."/>
            <person name="Haridas S."/>
            <person name="Hughes K."/>
            <person name="Justo A."/>
            <person name="Karasinski D."/>
            <person name="Kautmanova I."/>
            <person name="Kiss B."/>
            <person name="Kocsube S."/>
            <person name="Kotiranta H."/>
            <person name="LaButti K.M."/>
            <person name="Lechner B.E."/>
            <person name="Liimatainen K."/>
            <person name="Lipzen A."/>
            <person name="Lukacs Z."/>
            <person name="Mihaltcheva S."/>
            <person name="Morgado L.N."/>
            <person name="Niskanen T."/>
            <person name="Noordeloos M.E."/>
            <person name="Ohm R.A."/>
            <person name="Ortiz-Santana B."/>
            <person name="Ovrebo C."/>
            <person name="Racz N."/>
            <person name="Riley R."/>
            <person name="Savchenko A."/>
            <person name="Shiryaev A."/>
            <person name="Soop K."/>
            <person name="Spirin V."/>
            <person name="Szebenyi C."/>
            <person name="Tomsovsky M."/>
            <person name="Tulloss R.E."/>
            <person name="Uehling J."/>
            <person name="Grigoriev I.V."/>
            <person name="Vagvolgyi C."/>
            <person name="Papp T."/>
            <person name="Martin F.M."/>
            <person name="Miettinen O."/>
            <person name="Hibbett D.S."/>
            <person name="Nagy L.G."/>
        </authorList>
    </citation>
    <scope>NUCLEOTIDE SEQUENCE [LARGE SCALE GENOMIC DNA]</scope>
    <source>
        <strain evidence="14 15">OMC1185</strain>
    </source>
</reference>
<evidence type="ECO:0000313" key="14">
    <source>
        <dbReference type="EMBL" id="TFK56948.1"/>
    </source>
</evidence>
<dbReference type="GO" id="GO:0006839">
    <property type="term" value="P:mitochondrial transport"/>
    <property type="evidence" value="ECO:0007669"/>
    <property type="project" value="TreeGrafter"/>
</dbReference>
<feature type="compositionally biased region" description="Low complexity" evidence="10">
    <location>
        <begin position="1695"/>
        <end position="1712"/>
    </location>
</feature>
<dbReference type="STRING" id="5364.A0A5C3NLC3"/>
<keyword evidence="7" id="KW-0496">Mitochondrion</keyword>
<comment type="subcellular location">
    <subcellularLocation>
        <location evidence="1">Mitochondrion membrane</location>
        <topology evidence="1">Multi-pass membrane protein</topology>
    </subcellularLocation>
</comment>
<feature type="region of interest" description="Disordered" evidence="10">
    <location>
        <begin position="1734"/>
        <end position="1812"/>
    </location>
</feature>
<feature type="repeat" description="Solcar" evidence="9">
    <location>
        <begin position="1053"/>
        <end position="1142"/>
    </location>
</feature>
<evidence type="ECO:0000256" key="1">
    <source>
        <dbReference type="ARBA" id="ARBA00004225"/>
    </source>
</evidence>
<evidence type="ECO:0000256" key="2">
    <source>
        <dbReference type="ARBA" id="ARBA00006375"/>
    </source>
</evidence>
<dbReference type="Pfam" id="PF00153">
    <property type="entry name" value="Mito_carr"/>
    <property type="match status" value="3"/>
</dbReference>
<dbReference type="GO" id="GO:0015227">
    <property type="term" value="F:O-acyl-L-carnitine transmembrane transporter activity"/>
    <property type="evidence" value="ECO:0007669"/>
    <property type="project" value="TreeGrafter"/>
</dbReference>
<dbReference type="InterPro" id="IPR036378">
    <property type="entry name" value="FAS1_dom_sf"/>
</dbReference>
<feature type="domain" description="FAS1" evidence="13">
    <location>
        <begin position="352"/>
        <end position="501"/>
    </location>
</feature>
<keyword evidence="12" id="KW-0732">Signal</keyword>
<keyword evidence="15" id="KW-1185">Reference proteome</keyword>
<evidence type="ECO:0000256" key="4">
    <source>
        <dbReference type="ARBA" id="ARBA00022692"/>
    </source>
</evidence>
<evidence type="ECO:0000256" key="12">
    <source>
        <dbReference type="SAM" id="SignalP"/>
    </source>
</evidence>
<feature type="signal peptide" evidence="12">
    <location>
        <begin position="1"/>
        <end position="17"/>
    </location>
</feature>
<dbReference type="InterPro" id="IPR000782">
    <property type="entry name" value="FAS1_domain"/>
</dbReference>
<evidence type="ECO:0000256" key="8">
    <source>
        <dbReference type="ARBA" id="ARBA00023136"/>
    </source>
</evidence>
<dbReference type="SMART" id="SM00554">
    <property type="entry name" value="FAS1"/>
    <property type="match status" value="5"/>
</dbReference>
<feature type="compositionally biased region" description="Basic residues" evidence="10">
    <location>
        <begin position="1624"/>
        <end position="1634"/>
    </location>
</feature>
<feature type="region of interest" description="Disordered" evidence="10">
    <location>
        <begin position="1695"/>
        <end position="1717"/>
    </location>
</feature>
<gene>
    <name evidence="14" type="ORF">OE88DRAFT_1730378</name>
</gene>
<accession>A0A5C3NLC3</accession>
<dbReference type="GO" id="GO:1902603">
    <property type="term" value="P:carnitine transmembrane transport"/>
    <property type="evidence" value="ECO:0007669"/>
    <property type="project" value="TreeGrafter"/>
</dbReference>
<dbReference type="SUPFAM" id="SSF82153">
    <property type="entry name" value="FAS1 domain"/>
    <property type="match status" value="5"/>
</dbReference>
<dbReference type="Proteomes" id="UP000305948">
    <property type="component" value="Unassembled WGS sequence"/>
</dbReference>
<evidence type="ECO:0000256" key="9">
    <source>
        <dbReference type="PROSITE-ProRule" id="PRU00282"/>
    </source>
</evidence>
<feature type="domain" description="FAS1" evidence="13">
    <location>
        <begin position="30"/>
        <end position="210"/>
    </location>
</feature>